<dbReference type="AlphaFoldDB" id="A0A1M5WY06"/>
<dbReference type="GO" id="GO:0016020">
    <property type="term" value="C:membrane"/>
    <property type="evidence" value="ECO:0007669"/>
    <property type="project" value="UniProtKB-SubCell"/>
</dbReference>
<dbReference type="RefSeq" id="WP_073142161.1">
    <property type="nucleotide sequence ID" value="NZ_FQWQ01000005.1"/>
</dbReference>
<gene>
    <name evidence="7" type="ORF">SAMN04488109_6102</name>
</gene>
<dbReference type="Gene3D" id="1.20.1250.20">
    <property type="entry name" value="MFS general substrate transporter like domains"/>
    <property type="match status" value="2"/>
</dbReference>
<dbReference type="GO" id="GO:0022857">
    <property type="term" value="F:transmembrane transporter activity"/>
    <property type="evidence" value="ECO:0007669"/>
    <property type="project" value="InterPro"/>
</dbReference>
<accession>A0A1M5WY06</accession>
<name>A0A1M5WY06_9BACT</name>
<feature type="domain" description="Major facilitator superfamily (MFS) profile" evidence="6">
    <location>
        <begin position="10"/>
        <end position="386"/>
    </location>
</feature>
<dbReference type="STRING" id="947013.SAMN04488109_6102"/>
<feature type="transmembrane region" description="Helical" evidence="5">
    <location>
        <begin position="163"/>
        <end position="182"/>
    </location>
</feature>
<dbReference type="CDD" id="cd17489">
    <property type="entry name" value="MFS_YfcJ_like"/>
    <property type="match status" value="1"/>
</dbReference>
<feature type="transmembrane region" description="Helical" evidence="5">
    <location>
        <begin position="296"/>
        <end position="318"/>
    </location>
</feature>
<dbReference type="InterPro" id="IPR020846">
    <property type="entry name" value="MFS_dom"/>
</dbReference>
<dbReference type="EMBL" id="FQWQ01000005">
    <property type="protein sequence ID" value="SHH92054.1"/>
    <property type="molecule type" value="Genomic_DNA"/>
</dbReference>
<dbReference type="InterPro" id="IPR005829">
    <property type="entry name" value="Sugar_transporter_CS"/>
</dbReference>
<dbReference type="Proteomes" id="UP000184212">
    <property type="component" value="Unassembled WGS sequence"/>
</dbReference>
<feature type="transmembrane region" description="Helical" evidence="5">
    <location>
        <begin position="243"/>
        <end position="260"/>
    </location>
</feature>
<dbReference type="OrthoDB" id="9812221at2"/>
<evidence type="ECO:0000256" key="4">
    <source>
        <dbReference type="ARBA" id="ARBA00023136"/>
    </source>
</evidence>
<dbReference type="PANTHER" id="PTHR23531">
    <property type="entry name" value="QUINOLENE RESISTANCE PROTEIN NORA"/>
    <property type="match status" value="1"/>
</dbReference>
<keyword evidence="3 5" id="KW-1133">Transmembrane helix</keyword>
<dbReference type="PROSITE" id="PS00216">
    <property type="entry name" value="SUGAR_TRANSPORT_1"/>
    <property type="match status" value="1"/>
</dbReference>
<dbReference type="Pfam" id="PF07690">
    <property type="entry name" value="MFS_1"/>
    <property type="match status" value="1"/>
</dbReference>
<keyword evidence="4 5" id="KW-0472">Membrane</keyword>
<feature type="transmembrane region" description="Helical" evidence="5">
    <location>
        <begin position="272"/>
        <end position="290"/>
    </location>
</feature>
<reference evidence="7 8" key="1">
    <citation type="submission" date="2016-11" db="EMBL/GenBank/DDBJ databases">
        <authorList>
            <person name="Jaros S."/>
            <person name="Januszkiewicz K."/>
            <person name="Wedrychowicz H."/>
        </authorList>
    </citation>
    <scope>NUCLEOTIDE SEQUENCE [LARGE SCALE GENOMIC DNA]</scope>
    <source>
        <strain evidence="7 8">DSM 24574</strain>
    </source>
</reference>
<evidence type="ECO:0000259" key="6">
    <source>
        <dbReference type="PROSITE" id="PS50850"/>
    </source>
</evidence>
<organism evidence="7 8">
    <name type="scientific">Chryseolinea serpens</name>
    <dbReference type="NCBI Taxonomy" id="947013"/>
    <lineage>
        <taxon>Bacteria</taxon>
        <taxon>Pseudomonadati</taxon>
        <taxon>Bacteroidota</taxon>
        <taxon>Cytophagia</taxon>
        <taxon>Cytophagales</taxon>
        <taxon>Fulvivirgaceae</taxon>
        <taxon>Chryseolinea</taxon>
    </lineage>
</organism>
<feature type="transmembrane region" description="Helical" evidence="5">
    <location>
        <begin position="75"/>
        <end position="102"/>
    </location>
</feature>
<keyword evidence="8" id="KW-1185">Reference proteome</keyword>
<proteinExistence type="predicted"/>
<dbReference type="PANTHER" id="PTHR23531:SF1">
    <property type="entry name" value="QUINOLENE RESISTANCE PROTEIN NORA"/>
    <property type="match status" value="1"/>
</dbReference>
<keyword evidence="2 5" id="KW-0812">Transmembrane</keyword>
<evidence type="ECO:0000256" key="2">
    <source>
        <dbReference type="ARBA" id="ARBA00022692"/>
    </source>
</evidence>
<dbReference type="InterPro" id="IPR005828">
    <property type="entry name" value="MFS_sugar_transport-like"/>
</dbReference>
<evidence type="ECO:0000256" key="1">
    <source>
        <dbReference type="ARBA" id="ARBA00004141"/>
    </source>
</evidence>
<dbReference type="InterPro" id="IPR052714">
    <property type="entry name" value="MFS_Exporter"/>
</dbReference>
<dbReference type="PROSITE" id="PS50850">
    <property type="entry name" value="MFS"/>
    <property type="match status" value="1"/>
</dbReference>
<evidence type="ECO:0000256" key="3">
    <source>
        <dbReference type="ARBA" id="ARBA00022989"/>
    </source>
</evidence>
<dbReference type="InterPro" id="IPR036259">
    <property type="entry name" value="MFS_trans_sf"/>
</dbReference>
<dbReference type="Pfam" id="PF00083">
    <property type="entry name" value="Sugar_tr"/>
    <property type="match status" value="1"/>
</dbReference>
<evidence type="ECO:0000313" key="7">
    <source>
        <dbReference type="EMBL" id="SHH92054.1"/>
    </source>
</evidence>
<feature type="transmembrane region" description="Helical" evidence="5">
    <location>
        <begin position="359"/>
        <end position="380"/>
    </location>
</feature>
<dbReference type="InterPro" id="IPR011701">
    <property type="entry name" value="MFS"/>
</dbReference>
<feature type="transmembrane region" description="Helical" evidence="5">
    <location>
        <begin position="209"/>
        <end position="231"/>
    </location>
</feature>
<comment type="subcellular location">
    <subcellularLocation>
        <location evidence="1">Membrane</location>
        <topology evidence="1">Multi-pass membrane protein</topology>
    </subcellularLocation>
</comment>
<feature type="transmembrane region" description="Helical" evidence="5">
    <location>
        <begin position="44"/>
        <end position="63"/>
    </location>
</feature>
<sequence length="389" mass="42100">MTTQKIYNTPFWLLCLSSLLFFGSFNMIVPELPAYLTSLGGGEYKGLIIFLFTVTALLSRPFSGKLADRIGRKPVIMAGAMVCFVCSLIYPVLTTVMGFFLLRLMHGFSTGFTPTGQAAYLSDVIPANRRGEAMGILATAGSLGTAVAPAIADPIVTHFGLQVMFYCSSGAAIISMLVVLGIKETLHEKHPFGVGLLKVKRSDLFEPRVLKPGVVMFLSVCAYGAILTLLPDFGTYVGMRNKGVLFTYFTVAILFVRLLGGKASDRYGRAPVLLVVTFVIAIAMLVIAFAKDQTQLSVGIILYGLAYGATSPTLLAWATDLSDEHHRGRGIATLYISMELGIGIGALVSGWLYGNDYTHFVYAFVFCSAMSVLAFVFLLFQRSTKKVSV</sequence>
<feature type="transmembrane region" description="Helical" evidence="5">
    <location>
        <begin position="330"/>
        <end position="353"/>
    </location>
</feature>
<protein>
    <submittedName>
        <fullName evidence="7">Predicted arabinose efflux permease, MFS family</fullName>
    </submittedName>
</protein>
<dbReference type="SUPFAM" id="SSF103473">
    <property type="entry name" value="MFS general substrate transporter"/>
    <property type="match status" value="1"/>
</dbReference>
<evidence type="ECO:0000256" key="5">
    <source>
        <dbReference type="SAM" id="Phobius"/>
    </source>
</evidence>
<evidence type="ECO:0000313" key="8">
    <source>
        <dbReference type="Proteomes" id="UP000184212"/>
    </source>
</evidence>